<reference evidence="3" key="1">
    <citation type="submission" date="2016-10" db="EMBL/GenBank/DDBJ databases">
        <authorList>
            <person name="Varghese N."/>
            <person name="Submissions S."/>
        </authorList>
    </citation>
    <scope>NUCLEOTIDE SEQUENCE [LARGE SCALE GENOMIC DNA]</scope>
    <source>
        <strain evidence="3">MO64</strain>
    </source>
</reference>
<accession>A0A1I4AJC2</accession>
<dbReference type="PROSITE" id="PS51208">
    <property type="entry name" value="AUTOTRANSPORTER"/>
    <property type="match status" value="1"/>
</dbReference>
<dbReference type="Proteomes" id="UP000198725">
    <property type="component" value="Unassembled WGS sequence"/>
</dbReference>
<organism evidence="2 3">
    <name type="scientific">Rhodanobacter glycinis</name>
    <dbReference type="NCBI Taxonomy" id="582702"/>
    <lineage>
        <taxon>Bacteria</taxon>
        <taxon>Pseudomonadati</taxon>
        <taxon>Pseudomonadota</taxon>
        <taxon>Gammaproteobacteria</taxon>
        <taxon>Lysobacterales</taxon>
        <taxon>Rhodanobacteraceae</taxon>
        <taxon>Rhodanobacter</taxon>
    </lineage>
</organism>
<gene>
    <name evidence="2" type="ORF">SAMN05192579_1042</name>
</gene>
<proteinExistence type="predicted"/>
<dbReference type="EMBL" id="FOSR01000004">
    <property type="protein sequence ID" value="SFK56585.1"/>
    <property type="molecule type" value="Genomic_DNA"/>
</dbReference>
<dbReference type="NCBIfam" id="TIGR04393">
    <property type="entry name" value="rpt_T5SS_PEPC"/>
    <property type="match status" value="7"/>
</dbReference>
<evidence type="ECO:0000313" key="3">
    <source>
        <dbReference type="Proteomes" id="UP000198725"/>
    </source>
</evidence>
<dbReference type="InterPro" id="IPR006315">
    <property type="entry name" value="OM_autotransptr_brl_dom"/>
</dbReference>
<sequence length="1769" mass="173774">MTGRKIDGAKGAAARVRTVRSPLATAVAIGLLMGVAAPAAQAVESHWRGSVSTDWSDVANWDAAPVAGSHVFIDTTLPHGSVLAGSSVDIDQLTVGDQATGSLVLSGGGVLAVHGNDMNGSGAIIGQAKGSVGGVTVTGAGSTLTVDQGVQIGSEGTGSLSVTAGGTANLALTGMYSEVLVGYGYYGQSPDAASGSGTVEVGGAGSTLNYAGGFNLLNGSLTVSDGGRLESHSRADGHWIDVLGLGQVATSPDSLIQEYALDGQGTATITGTGSSWQSVNSLDVGDGGTGRLSILDGATASFSGQVALGREIVTYDYTQDPVTGAGTNTPVGSMQGDGTVKVSGEGSALAVVAAAGSGNGDLIVGEGGDGTLSVDDKGRVDVAGVLTVGDPSKGVLTVTNGGTLAVHGDAANGMGAVFGNALGSEGDVTVGGAGSTFTIDAGLQVGNLGSGSLVVQQGGVANIGLSTAYSETVVGLGYYGSGGPDAAKGTGTITVDGAGSALNYAGGMNVLDGSLTVSNGGQLVSQVRSSDQGSAWLDTIGYGLPADDDIQFQQLNGTAIATIAGAGSTWNSVNALDVGVGGTGTLNVLGGGKASFTGWGYLGDAALLYASGSSTGLTQAGTGTVNVSGDGSSLTVAALPAGSSGANTGLFVGYKGEGTLSVADKGSVDVAGRLVVGGQAKGTLTIADGGVMAVHGSDTNGVGAVFGDVAGNEGDVTVSGAGSTLVVDAGAQIGNGGSGSLMVKQGGAANLGLDTAHSETLVGFGYYGNGGKAVAKGVGTVTVDGAGSTLNYAGGFNLLNGSLAVTGGGHLTSHVRDGDQGTSWVDSVGYGLRSDGAFNFPELDGHGVVTVSGEGSSWDSVHGLDVGVGGAGTVSILDGGKASFLGTVYLGDSAELYDPAGKPTGYVRGGTGMIEVSGSGSALTVAADPGTGGAGDLVVGTGDEGVGTFNVDDKGSVDVAGLLRVGGQSVALSGTQNTLTVTGGGTVTVHGSNASGMGVIVGDLARNQNKVTVSGIGSVLTADGGLQVGNAGLGSLSVSDGGAVLVHGHDAAGIGLLTGSNGSSDITVSGSGSTLAVDGGARLGNMGYSTLSVVDGGSVSFHGPVSAGINDAAIPDNQAIESDVTVSGAGSSLSIAASSSGSGDGTLKLGTSSDNDFVRMAVRDGATVRVADGIDLGPRGTIVIGGANPDGGGTGLFAPGMIDTPSLKLDAPYQTFGMLTFDHSASTEENKYVFAANISGSGGITAMSGFTELTGDSSSYTGHVGVSGGTLSVNGSLGGDIDVLPGARLQGTGTVNDIVVGGTLAPGNSPGTLHVKGDLVMQAGSVYEAQIDPASGKSDSVEVAGNVTIQPGTTLEIQNLGDQPLTPGAQIDLIQSTGKGTVQGQFDNTEGDITDFMGYGVTYKDGKVVVGVTRSSTSFASVGDTPQARALGAALDGVSPDSALGMLLFGQLTSAGQAALAFKNMTGTIHADVRRVMLDDSRQSRDAVKQHLHQVGDTDGTTWWVHALGDWNHADGSNGLAGAKADSSGGMVGVDTDVGDGSRLGVAAGLGQTSYRMGDQGSAHLKDRHLALYGRSVAGHLDLGYGLAATWHDIGTNRAFAVGTVPQQLNSDSHARTDQLFVDAGYRFGYSARRYVEPYVALAHVRLHSNTVHEHGSATALDVASGSDHATFGTLGLRWSVGAGVAHWYGTLGWRHVFGFGRPSVQAQFAQGGTAFAVQGLPMARNAAQVELGASFPVGKRVHVSFGYDGLIAGSSRDNGAKAQLTMDL</sequence>
<dbReference type="SUPFAM" id="SSF103515">
    <property type="entry name" value="Autotransporter"/>
    <property type="match status" value="1"/>
</dbReference>
<evidence type="ECO:0000313" key="2">
    <source>
        <dbReference type="EMBL" id="SFK56585.1"/>
    </source>
</evidence>
<dbReference type="Gene3D" id="2.40.128.130">
    <property type="entry name" value="Autotransporter beta-domain"/>
    <property type="match status" value="1"/>
</dbReference>
<dbReference type="InterPro" id="IPR036709">
    <property type="entry name" value="Autotransporte_beta_dom_sf"/>
</dbReference>
<evidence type="ECO:0000259" key="1">
    <source>
        <dbReference type="PROSITE" id="PS51208"/>
    </source>
</evidence>
<keyword evidence="3" id="KW-1185">Reference proteome</keyword>
<name>A0A1I4AJC2_9GAMM</name>
<dbReference type="SMART" id="SM00869">
    <property type="entry name" value="Autotransporter"/>
    <property type="match status" value="1"/>
</dbReference>
<dbReference type="Pfam" id="PF03797">
    <property type="entry name" value="Autotransporter"/>
    <property type="match status" value="1"/>
</dbReference>
<feature type="domain" description="Autotransporter" evidence="1">
    <location>
        <begin position="1496"/>
        <end position="1769"/>
    </location>
</feature>
<dbReference type="InterPro" id="IPR011050">
    <property type="entry name" value="Pectin_lyase_fold/virulence"/>
</dbReference>
<dbReference type="InterPro" id="IPR030895">
    <property type="entry name" value="T5SS_PEPC_rpt"/>
</dbReference>
<protein>
    <submittedName>
        <fullName evidence="2">Outer membrane autotransporter barrel domain-containing protein</fullName>
    </submittedName>
</protein>
<dbReference type="RefSeq" id="WP_175481500.1">
    <property type="nucleotide sequence ID" value="NZ_FOSR01000004.1"/>
</dbReference>
<dbReference type="InterPro" id="IPR005546">
    <property type="entry name" value="Autotransporte_beta"/>
</dbReference>
<dbReference type="SUPFAM" id="SSF51126">
    <property type="entry name" value="Pectin lyase-like"/>
    <property type="match status" value="1"/>
</dbReference>
<dbReference type="NCBIfam" id="TIGR01414">
    <property type="entry name" value="autotrans_barl"/>
    <property type="match status" value="1"/>
</dbReference>
<dbReference type="GO" id="GO:0019867">
    <property type="term" value="C:outer membrane"/>
    <property type="evidence" value="ECO:0007669"/>
    <property type="project" value="InterPro"/>
</dbReference>